<feature type="transmembrane region" description="Helical" evidence="1">
    <location>
        <begin position="7"/>
        <end position="29"/>
    </location>
</feature>
<evidence type="ECO:0000313" key="3">
    <source>
        <dbReference type="Proteomes" id="UP001597119"/>
    </source>
</evidence>
<evidence type="ECO:0008006" key="4">
    <source>
        <dbReference type="Google" id="ProtNLM"/>
    </source>
</evidence>
<organism evidence="2 3">
    <name type="scientific">Halorientalis brevis</name>
    <dbReference type="NCBI Taxonomy" id="1126241"/>
    <lineage>
        <taxon>Archaea</taxon>
        <taxon>Methanobacteriati</taxon>
        <taxon>Methanobacteriota</taxon>
        <taxon>Stenosarchaea group</taxon>
        <taxon>Halobacteria</taxon>
        <taxon>Halobacteriales</taxon>
        <taxon>Haloarculaceae</taxon>
        <taxon>Halorientalis</taxon>
    </lineage>
</organism>
<feature type="transmembrane region" description="Helical" evidence="1">
    <location>
        <begin position="104"/>
        <end position="122"/>
    </location>
</feature>
<keyword evidence="1" id="KW-1133">Transmembrane helix</keyword>
<dbReference type="EMBL" id="JBHUDJ010000002">
    <property type="protein sequence ID" value="MFD1586689.1"/>
    <property type="molecule type" value="Genomic_DNA"/>
</dbReference>
<dbReference type="InterPro" id="IPR014509">
    <property type="entry name" value="YjdF-like"/>
</dbReference>
<feature type="transmembrane region" description="Helical" evidence="1">
    <location>
        <begin position="188"/>
        <end position="205"/>
    </location>
</feature>
<dbReference type="RefSeq" id="WP_379814015.1">
    <property type="nucleotide sequence ID" value="NZ_JBHUDJ010000002.1"/>
</dbReference>
<keyword evidence="1" id="KW-0812">Transmembrane</keyword>
<dbReference type="AlphaFoldDB" id="A0ABD6C9R9"/>
<feature type="transmembrane region" description="Helical" evidence="1">
    <location>
        <begin position="49"/>
        <end position="71"/>
    </location>
</feature>
<keyword evidence="3" id="KW-1185">Reference proteome</keyword>
<evidence type="ECO:0000313" key="2">
    <source>
        <dbReference type="EMBL" id="MFD1586689.1"/>
    </source>
</evidence>
<reference evidence="2 3" key="1">
    <citation type="journal article" date="2019" name="Int. J. Syst. Evol. Microbiol.">
        <title>The Global Catalogue of Microorganisms (GCM) 10K type strain sequencing project: providing services to taxonomists for standard genome sequencing and annotation.</title>
        <authorList>
            <consortium name="The Broad Institute Genomics Platform"/>
            <consortium name="The Broad Institute Genome Sequencing Center for Infectious Disease"/>
            <person name="Wu L."/>
            <person name="Ma J."/>
        </authorList>
    </citation>
    <scope>NUCLEOTIDE SEQUENCE [LARGE SCALE GENOMIC DNA]</scope>
    <source>
        <strain evidence="2 3">CGMCC 1.12125</strain>
    </source>
</reference>
<sequence>MLTPVDMTPWFSVGFVTVTTMAIAALWGITQYAIDAVAGTTHLASNADLMWDLLAATVVGVAAGVTFEAYLRRVGRLAAPEPTAPSDDTARQDRVPLSASRLRYVVRGMQATLLAVTVYGVATVDLAVVSNAGIALGVTFVPTVVGRRYGRSVSAGLALWITAAAFLHAIGLLGPYGSVGWYDQVTHTLSASLVAGVGYAIVRAVDHWSTDVTFTPAFRVVCVVLFVLAAGVCWELVEFGAGGAASLLGHEAVLVQYGLRDTVLDLVFDAVGALAVALWGISYFDGVADLISASLRASK</sequence>
<protein>
    <recommendedName>
        <fullName evidence="4">Lycopene cyclase domain-containing protein</fullName>
    </recommendedName>
</protein>
<name>A0ABD6C9R9_9EURY</name>
<feature type="transmembrane region" description="Helical" evidence="1">
    <location>
        <begin position="157"/>
        <end position="176"/>
    </location>
</feature>
<feature type="transmembrane region" description="Helical" evidence="1">
    <location>
        <begin position="128"/>
        <end position="145"/>
    </location>
</feature>
<comment type="caution">
    <text evidence="2">The sequence shown here is derived from an EMBL/GenBank/DDBJ whole genome shotgun (WGS) entry which is preliminary data.</text>
</comment>
<gene>
    <name evidence="2" type="ORF">ACFR9U_06815</name>
</gene>
<keyword evidence="1" id="KW-0472">Membrane</keyword>
<feature type="transmembrane region" description="Helical" evidence="1">
    <location>
        <begin position="217"/>
        <end position="237"/>
    </location>
</feature>
<proteinExistence type="predicted"/>
<accession>A0ABD6C9R9</accession>
<evidence type="ECO:0000256" key="1">
    <source>
        <dbReference type="SAM" id="Phobius"/>
    </source>
</evidence>
<dbReference type="Pfam" id="PF09997">
    <property type="entry name" value="DUF2238"/>
    <property type="match status" value="1"/>
</dbReference>
<feature type="transmembrane region" description="Helical" evidence="1">
    <location>
        <begin position="270"/>
        <end position="291"/>
    </location>
</feature>
<dbReference type="Proteomes" id="UP001597119">
    <property type="component" value="Unassembled WGS sequence"/>
</dbReference>